<dbReference type="InterPro" id="IPR014044">
    <property type="entry name" value="CAP_dom"/>
</dbReference>
<feature type="disulfide bond" evidence="2">
    <location>
        <begin position="316"/>
        <end position="329"/>
    </location>
</feature>
<dbReference type="SMART" id="SM00198">
    <property type="entry name" value="SCP"/>
    <property type="match status" value="1"/>
</dbReference>
<keyword evidence="2" id="KW-1015">Disulfide bond</keyword>
<dbReference type="EMBL" id="CALNXI010000177">
    <property type="protein sequence ID" value="CAH3021313.1"/>
    <property type="molecule type" value="Genomic_DNA"/>
</dbReference>
<evidence type="ECO:0000313" key="5">
    <source>
        <dbReference type="EMBL" id="CAH3021313.1"/>
    </source>
</evidence>
<dbReference type="PANTHER" id="PTHR10334">
    <property type="entry name" value="CYSTEINE-RICH SECRETORY PROTEIN-RELATED"/>
    <property type="match status" value="1"/>
</dbReference>
<keyword evidence="6" id="KW-1185">Reference proteome</keyword>
<dbReference type="InterPro" id="IPR035940">
    <property type="entry name" value="CAP_sf"/>
</dbReference>
<feature type="disulfide bond" evidence="2">
    <location>
        <begin position="420"/>
        <end position="454"/>
    </location>
</feature>
<dbReference type="Gene3D" id="2.170.300.10">
    <property type="entry name" value="Tie2 ligand-binding domain superfamily"/>
    <property type="match status" value="1"/>
</dbReference>
<gene>
    <name evidence="5" type="ORF">PEVE_00010780</name>
</gene>
<feature type="domain" description="ShKT" evidence="4">
    <location>
        <begin position="457"/>
        <end position="494"/>
    </location>
</feature>
<dbReference type="Gene3D" id="3.40.33.10">
    <property type="entry name" value="CAP"/>
    <property type="match status" value="1"/>
</dbReference>
<feature type="domain" description="Chitin-binding type-2" evidence="3">
    <location>
        <begin position="535"/>
        <end position="592"/>
    </location>
</feature>
<feature type="domain" description="ShKT" evidence="4">
    <location>
        <begin position="297"/>
        <end position="332"/>
    </location>
</feature>
<keyword evidence="1" id="KW-0800">Toxin</keyword>
<evidence type="ECO:0000259" key="3">
    <source>
        <dbReference type="PROSITE" id="PS50940"/>
    </source>
</evidence>
<feature type="domain" description="ShKT" evidence="4">
    <location>
        <begin position="420"/>
        <end position="454"/>
    </location>
</feature>
<reference evidence="5 6" key="1">
    <citation type="submission" date="2022-05" db="EMBL/GenBank/DDBJ databases">
        <authorList>
            <consortium name="Genoscope - CEA"/>
            <person name="William W."/>
        </authorList>
    </citation>
    <scope>NUCLEOTIDE SEQUENCE [LARGE SCALE GENOMIC DNA]</scope>
</reference>
<evidence type="ECO:0000256" key="1">
    <source>
        <dbReference type="ARBA" id="ARBA00022656"/>
    </source>
</evidence>
<protein>
    <submittedName>
        <fullName evidence="5">Uncharacterized protein</fullName>
    </submittedName>
</protein>
<evidence type="ECO:0000313" key="6">
    <source>
        <dbReference type="Proteomes" id="UP001159427"/>
    </source>
</evidence>
<accession>A0ABN8LVL4</accession>
<dbReference type="InterPro" id="IPR002413">
    <property type="entry name" value="V5_allergen-like"/>
</dbReference>
<dbReference type="InterPro" id="IPR003582">
    <property type="entry name" value="ShKT_dom"/>
</dbReference>
<dbReference type="Pfam" id="PF00188">
    <property type="entry name" value="CAP"/>
    <property type="match status" value="1"/>
</dbReference>
<dbReference type="PROSITE" id="PS01009">
    <property type="entry name" value="CRISP_1"/>
    <property type="match status" value="1"/>
</dbReference>
<dbReference type="Pfam" id="PF01549">
    <property type="entry name" value="ShK"/>
    <property type="match status" value="5"/>
</dbReference>
<dbReference type="InterPro" id="IPR001283">
    <property type="entry name" value="CRISP-related"/>
</dbReference>
<dbReference type="InterPro" id="IPR002557">
    <property type="entry name" value="Chitin-bd_dom"/>
</dbReference>
<dbReference type="SMART" id="SM00494">
    <property type="entry name" value="ChtBD2"/>
    <property type="match status" value="1"/>
</dbReference>
<comment type="caution">
    <text evidence="5">The sequence shown here is derived from an EMBL/GenBank/DDBJ whole genome shotgun (WGS) entry which is preliminary data.</text>
</comment>
<dbReference type="Proteomes" id="UP001159427">
    <property type="component" value="Unassembled WGS sequence"/>
</dbReference>
<dbReference type="InterPro" id="IPR018244">
    <property type="entry name" value="Allrgn_V5/Tpx1_CS"/>
</dbReference>
<name>A0ABN8LVL4_9CNID</name>
<evidence type="ECO:0000259" key="4">
    <source>
        <dbReference type="PROSITE" id="PS51670"/>
    </source>
</evidence>
<dbReference type="Gene3D" id="1.10.10.1940">
    <property type="match status" value="1"/>
</dbReference>
<dbReference type="PROSITE" id="PS50940">
    <property type="entry name" value="CHIT_BIND_II"/>
    <property type="match status" value="1"/>
</dbReference>
<feature type="domain" description="ShKT" evidence="4">
    <location>
        <begin position="379"/>
        <end position="416"/>
    </location>
</feature>
<dbReference type="SUPFAM" id="SSF55797">
    <property type="entry name" value="PR-1-like"/>
    <property type="match status" value="1"/>
</dbReference>
<dbReference type="PRINTS" id="PR00838">
    <property type="entry name" value="V5ALLERGEN"/>
</dbReference>
<dbReference type="SMART" id="SM00254">
    <property type="entry name" value="ShKT"/>
    <property type="match status" value="6"/>
</dbReference>
<dbReference type="PRINTS" id="PR00837">
    <property type="entry name" value="V5TPXLIKE"/>
</dbReference>
<feature type="domain" description="ShKT" evidence="4">
    <location>
        <begin position="495"/>
        <end position="538"/>
    </location>
</feature>
<comment type="caution">
    <text evidence="2">Lacks conserved residue(s) required for the propagation of feature annotation.</text>
</comment>
<dbReference type="PROSITE" id="PS51670">
    <property type="entry name" value="SHKT"/>
    <property type="match status" value="6"/>
</dbReference>
<dbReference type="Gene3D" id="3.20.20.80">
    <property type="entry name" value="Glycosidases"/>
    <property type="match status" value="1"/>
</dbReference>
<proteinExistence type="predicted"/>
<sequence>MASALTQVKPSREDFALTELSAEDKEKFLDEHNKFRGMVQPPAADMEYLFWDDHLANLAQMWANQCIWDHGFVAFGDEYPYEVPFKGRVGQNLAREWGELSSPEDRVEPWYKENEYYTYSKFASPMGAACAKEPCGHYTQLAWAQSKFVGCGVKWCDKEFGMSHPWIRGETIVSCDYGPSGNIIGQFPYKQGTPCSKCASGKGFCYKNLCRDCDNFDSECGKSLSKDMCSSLQHRELMAKKCPKMCDLCECPLKCQNGGTVNRQSCICVCPSGWKGMDCSDKECPPGFYGENCQFRCYDAAGKDTCEWRVRNGHSCKAYYMKIDCAATCGYCVIESKTTTTTPAPITTTVPTITIPPTTAAVTTPGIPSFPEPTVPEDCKKDLHSDCGLWAGVGECEKNPPWMIPNCCVSCKYHQAPKDCTDSQSSCPRWAFHGECEKNKAWMLANCRKSCNQCGDCKDTNVVNCPSWALQNQCISGNRVTWMHINCRRSCGMCKVYDKHKDCPALAARDECMKSNWTWIVDLCPRSCELKFSEASFCGNKTNGNYQDPTTCEAYIACSNGVTSHVHCPKGKKFDTVKRTCELADTVSNCKTMVKCT</sequence>
<dbReference type="SUPFAM" id="SSF57625">
    <property type="entry name" value="Invertebrate chitin-binding proteins"/>
    <property type="match status" value="1"/>
</dbReference>
<evidence type="ECO:0000256" key="2">
    <source>
        <dbReference type="PROSITE-ProRule" id="PRU01005"/>
    </source>
</evidence>
<feature type="domain" description="ShKT" evidence="4">
    <location>
        <begin position="210"/>
        <end position="249"/>
    </location>
</feature>
<dbReference type="InterPro" id="IPR036508">
    <property type="entry name" value="Chitin-bd_dom_sf"/>
</dbReference>
<organism evidence="5 6">
    <name type="scientific">Porites evermanni</name>
    <dbReference type="NCBI Taxonomy" id="104178"/>
    <lineage>
        <taxon>Eukaryota</taxon>
        <taxon>Metazoa</taxon>
        <taxon>Cnidaria</taxon>
        <taxon>Anthozoa</taxon>
        <taxon>Hexacorallia</taxon>
        <taxon>Scleractinia</taxon>
        <taxon>Fungiina</taxon>
        <taxon>Poritidae</taxon>
        <taxon>Porites</taxon>
    </lineage>
</organism>